<dbReference type="Proteomes" id="UP000604117">
    <property type="component" value="Unassembled WGS sequence"/>
</dbReference>
<evidence type="ECO:0000313" key="3">
    <source>
        <dbReference type="Proteomes" id="UP000604117"/>
    </source>
</evidence>
<gene>
    <name evidence="2" type="ORF">Asi02nite_59800</name>
</gene>
<feature type="region of interest" description="Disordered" evidence="1">
    <location>
        <begin position="51"/>
        <end position="102"/>
    </location>
</feature>
<protein>
    <submittedName>
        <fullName evidence="2">Uncharacterized protein</fullName>
    </submittedName>
</protein>
<evidence type="ECO:0000313" key="2">
    <source>
        <dbReference type="EMBL" id="GIF76462.1"/>
    </source>
</evidence>
<organism evidence="2 3">
    <name type="scientific">Asanoa siamensis</name>
    <dbReference type="NCBI Taxonomy" id="926357"/>
    <lineage>
        <taxon>Bacteria</taxon>
        <taxon>Bacillati</taxon>
        <taxon>Actinomycetota</taxon>
        <taxon>Actinomycetes</taxon>
        <taxon>Micromonosporales</taxon>
        <taxon>Micromonosporaceae</taxon>
        <taxon>Asanoa</taxon>
    </lineage>
</organism>
<proteinExistence type="predicted"/>
<evidence type="ECO:0000256" key="1">
    <source>
        <dbReference type="SAM" id="MobiDB-lite"/>
    </source>
</evidence>
<keyword evidence="3" id="KW-1185">Reference proteome</keyword>
<feature type="compositionally biased region" description="Basic and acidic residues" evidence="1">
    <location>
        <begin position="51"/>
        <end position="61"/>
    </location>
</feature>
<sequence length="156" mass="16494">MANAAVTVTVSDGSGNSVGCTNENLLATVQITLPEPLADRVLIDGHDDTRRPVYREADEPRVPGGSDGWPEVPARFVAPSSADSVPPGSWHQSYTRPGGPDIRVKGRPLALESGSAAVGGFWHDLSPRDGPRGGKRMSLSTFREILGASASRERAH</sequence>
<comment type="caution">
    <text evidence="2">The sequence shown here is derived from an EMBL/GenBank/DDBJ whole genome shotgun (WGS) entry which is preliminary data.</text>
</comment>
<dbReference type="EMBL" id="BONE01000062">
    <property type="protein sequence ID" value="GIF76462.1"/>
    <property type="molecule type" value="Genomic_DNA"/>
</dbReference>
<reference evidence="2 3" key="1">
    <citation type="submission" date="2021-01" db="EMBL/GenBank/DDBJ databases">
        <title>Whole genome shotgun sequence of Asanoa siamensis NBRC 107932.</title>
        <authorList>
            <person name="Komaki H."/>
            <person name="Tamura T."/>
        </authorList>
    </citation>
    <scope>NUCLEOTIDE SEQUENCE [LARGE SCALE GENOMIC DNA]</scope>
    <source>
        <strain evidence="2 3">NBRC 107932</strain>
    </source>
</reference>
<name>A0ABQ4D042_9ACTN</name>
<accession>A0ABQ4D042</accession>